<dbReference type="GeneID" id="54289252"/>
<protein>
    <submittedName>
        <fullName evidence="2">Uncharacterized protein</fullName>
    </submittedName>
</protein>
<dbReference type="AlphaFoldDB" id="A0A6A5XYF5"/>
<gene>
    <name evidence="2" type="ORF">BU24DRAFT_460970</name>
</gene>
<organism evidence="2 3">
    <name type="scientific">Aaosphaeria arxii CBS 175.79</name>
    <dbReference type="NCBI Taxonomy" id="1450172"/>
    <lineage>
        <taxon>Eukaryota</taxon>
        <taxon>Fungi</taxon>
        <taxon>Dikarya</taxon>
        <taxon>Ascomycota</taxon>
        <taxon>Pezizomycotina</taxon>
        <taxon>Dothideomycetes</taxon>
        <taxon>Pleosporomycetidae</taxon>
        <taxon>Pleosporales</taxon>
        <taxon>Pleosporales incertae sedis</taxon>
        <taxon>Aaosphaeria</taxon>
    </lineage>
</organism>
<evidence type="ECO:0000313" key="2">
    <source>
        <dbReference type="EMBL" id="KAF2017989.1"/>
    </source>
</evidence>
<feature type="region of interest" description="Disordered" evidence="1">
    <location>
        <begin position="72"/>
        <end position="116"/>
    </location>
</feature>
<proteinExistence type="predicted"/>
<dbReference type="Proteomes" id="UP000799778">
    <property type="component" value="Unassembled WGS sequence"/>
</dbReference>
<name>A0A6A5XYF5_9PLEO</name>
<evidence type="ECO:0000313" key="3">
    <source>
        <dbReference type="Proteomes" id="UP000799778"/>
    </source>
</evidence>
<accession>A0A6A5XYF5</accession>
<dbReference type="EMBL" id="ML978068">
    <property type="protein sequence ID" value="KAF2017989.1"/>
    <property type="molecule type" value="Genomic_DNA"/>
</dbReference>
<keyword evidence="3" id="KW-1185">Reference proteome</keyword>
<dbReference type="RefSeq" id="XP_033386328.1">
    <property type="nucleotide sequence ID" value="XM_033531855.1"/>
</dbReference>
<evidence type="ECO:0000256" key="1">
    <source>
        <dbReference type="SAM" id="MobiDB-lite"/>
    </source>
</evidence>
<dbReference type="OrthoDB" id="5231252at2759"/>
<reference evidence="2" key="1">
    <citation type="journal article" date="2020" name="Stud. Mycol.">
        <title>101 Dothideomycetes genomes: a test case for predicting lifestyles and emergence of pathogens.</title>
        <authorList>
            <person name="Haridas S."/>
            <person name="Albert R."/>
            <person name="Binder M."/>
            <person name="Bloem J."/>
            <person name="Labutti K."/>
            <person name="Salamov A."/>
            <person name="Andreopoulos B."/>
            <person name="Baker S."/>
            <person name="Barry K."/>
            <person name="Bills G."/>
            <person name="Bluhm B."/>
            <person name="Cannon C."/>
            <person name="Castanera R."/>
            <person name="Culley D."/>
            <person name="Daum C."/>
            <person name="Ezra D."/>
            <person name="Gonzalez J."/>
            <person name="Henrissat B."/>
            <person name="Kuo A."/>
            <person name="Liang C."/>
            <person name="Lipzen A."/>
            <person name="Lutzoni F."/>
            <person name="Magnuson J."/>
            <person name="Mondo S."/>
            <person name="Nolan M."/>
            <person name="Ohm R."/>
            <person name="Pangilinan J."/>
            <person name="Park H.-J."/>
            <person name="Ramirez L."/>
            <person name="Alfaro M."/>
            <person name="Sun H."/>
            <person name="Tritt A."/>
            <person name="Yoshinaga Y."/>
            <person name="Zwiers L.-H."/>
            <person name="Turgeon B."/>
            <person name="Goodwin S."/>
            <person name="Spatafora J."/>
            <person name="Crous P."/>
            <person name="Grigoriev I."/>
        </authorList>
    </citation>
    <scope>NUCLEOTIDE SEQUENCE</scope>
    <source>
        <strain evidence="2">CBS 175.79</strain>
    </source>
</reference>
<sequence length="116" mass="12527">MYKRSPMVCQGSPWWEEKRTAQTEDISSILAALRENNPEDADAAATALKVKIKRDPQNDDLASILAALRENNPEDADAASAFSSRSTKRQDDLEGILAALRENNPEDADAAAGLGA</sequence>